<evidence type="ECO:0000313" key="3">
    <source>
        <dbReference type="Proteomes" id="UP000030300"/>
    </source>
</evidence>
<feature type="compositionally biased region" description="Basic and acidic residues" evidence="1">
    <location>
        <begin position="118"/>
        <end position="131"/>
    </location>
</feature>
<dbReference type="EMBL" id="CP009896">
    <property type="protein sequence ID" value="AIY15834.2"/>
    <property type="molecule type" value="Genomic_DNA"/>
</dbReference>
<gene>
    <name evidence="2" type="ORF">KR76_01910</name>
</gene>
<proteinExistence type="predicted"/>
<dbReference type="HOGENOM" id="CLU_1925398_0_0_11"/>
<protein>
    <submittedName>
        <fullName evidence="2">Uncharacterized protein</fullName>
    </submittedName>
</protein>
<dbReference type="STRING" id="2045.KR76_01910"/>
<feature type="region of interest" description="Disordered" evidence="1">
    <location>
        <begin position="83"/>
        <end position="131"/>
    </location>
</feature>
<reference evidence="2 3" key="1">
    <citation type="journal article" date="2015" name="Genome Announc.">
        <title>Complete Genome Sequence of Steroid-Transforming Nocardioides simplex VKM Ac-2033D.</title>
        <authorList>
            <person name="Shtratnikova V.Y."/>
            <person name="Schelkunov M.I."/>
            <person name="Pekov Y.A."/>
            <person name="Fokina V.V."/>
            <person name="Logacheva M.D."/>
            <person name="Sokolov S.L."/>
            <person name="Bragin E.Y."/>
            <person name="Ashapkin V.V."/>
            <person name="Donova M.V."/>
        </authorList>
    </citation>
    <scope>NUCLEOTIDE SEQUENCE [LARGE SCALE GENOMIC DNA]</scope>
    <source>
        <strain evidence="2 3">VKM Ac-2033D</strain>
    </source>
</reference>
<dbReference type="AlphaFoldDB" id="A0A0A1DF54"/>
<dbReference type="Proteomes" id="UP000030300">
    <property type="component" value="Chromosome"/>
</dbReference>
<accession>A0A0A1DF54</accession>
<organism evidence="2 3">
    <name type="scientific">Nocardioides simplex</name>
    <name type="common">Arthrobacter simplex</name>
    <dbReference type="NCBI Taxonomy" id="2045"/>
    <lineage>
        <taxon>Bacteria</taxon>
        <taxon>Bacillati</taxon>
        <taxon>Actinomycetota</taxon>
        <taxon>Actinomycetes</taxon>
        <taxon>Propionibacteriales</taxon>
        <taxon>Nocardioidaceae</taxon>
        <taxon>Pimelobacter</taxon>
    </lineage>
</organism>
<evidence type="ECO:0000256" key="1">
    <source>
        <dbReference type="SAM" id="MobiDB-lite"/>
    </source>
</evidence>
<evidence type="ECO:0000313" key="2">
    <source>
        <dbReference type="EMBL" id="AIY15834.2"/>
    </source>
</evidence>
<keyword evidence="3" id="KW-1185">Reference proteome</keyword>
<dbReference type="eggNOG" id="ENOG5033ZIX">
    <property type="taxonomic scope" value="Bacteria"/>
</dbReference>
<dbReference type="KEGG" id="psim:KR76_01910"/>
<name>A0A0A1DF54_NOCSI</name>
<sequence length="131" mass="14126">MLWKSITDDHELDGPQVVQLTEACRMKDRCDKLDELLRGDVDAWATLVPADMVGVEFKLQIVGALSKANETANSMKQLIAALRLPDPATGKRPQHRGPRGAQKPTVPGGADGAGKVSSIDRARERAARKSG</sequence>